<protein>
    <submittedName>
        <fullName evidence="1">Uncharacterized protein</fullName>
    </submittedName>
</protein>
<dbReference type="Proteomes" id="UP000315750">
    <property type="component" value="Chromosome"/>
</dbReference>
<dbReference type="AlphaFoldDB" id="A0A518ASN6"/>
<name>A0A518ASN6_9BACT</name>
<gene>
    <name evidence="1" type="ORF">Pan181_39530</name>
</gene>
<keyword evidence="2" id="KW-1185">Reference proteome</keyword>
<accession>A0A518ASN6</accession>
<evidence type="ECO:0000313" key="1">
    <source>
        <dbReference type="EMBL" id="QDU57731.1"/>
    </source>
</evidence>
<reference evidence="1 2" key="1">
    <citation type="submission" date="2019-02" db="EMBL/GenBank/DDBJ databases">
        <title>Deep-cultivation of Planctomycetes and their phenomic and genomic characterization uncovers novel biology.</title>
        <authorList>
            <person name="Wiegand S."/>
            <person name="Jogler M."/>
            <person name="Boedeker C."/>
            <person name="Pinto D."/>
            <person name="Vollmers J."/>
            <person name="Rivas-Marin E."/>
            <person name="Kohn T."/>
            <person name="Peeters S.H."/>
            <person name="Heuer A."/>
            <person name="Rast P."/>
            <person name="Oberbeckmann S."/>
            <person name="Bunk B."/>
            <person name="Jeske O."/>
            <person name="Meyerdierks A."/>
            <person name="Storesund J.E."/>
            <person name="Kallscheuer N."/>
            <person name="Luecker S."/>
            <person name="Lage O.M."/>
            <person name="Pohl T."/>
            <person name="Merkel B.J."/>
            <person name="Hornburger P."/>
            <person name="Mueller R.-W."/>
            <person name="Bruemmer F."/>
            <person name="Labrenz M."/>
            <person name="Spormann A.M."/>
            <person name="Op den Camp H."/>
            <person name="Overmann J."/>
            <person name="Amann R."/>
            <person name="Jetten M.S.M."/>
            <person name="Mascher T."/>
            <person name="Medema M.H."/>
            <person name="Devos D.P."/>
            <person name="Kaster A.-K."/>
            <person name="Ovreas L."/>
            <person name="Rohde M."/>
            <person name="Galperin M.Y."/>
            <person name="Jogler C."/>
        </authorList>
    </citation>
    <scope>NUCLEOTIDE SEQUENCE [LARGE SCALE GENOMIC DNA]</scope>
    <source>
        <strain evidence="1 2">Pan181</strain>
    </source>
</reference>
<dbReference type="EMBL" id="CP036278">
    <property type="protein sequence ID" value="QDU57731.1"/>
    <property type="molecule type" value="Genomic_DNA"/>
</dbReference>
<dbReference type="KEGG" id="amuc:Pan181_39530"/>
<evidence type="ECO:0000313" key="2">
    <source>
        <dbReference type="Proteomes" id="UP000315750"/>
    </source>
</evidence>
<dbReference type="OrthoDB" id="276747at2"/>
<dbReference type="RefSeq" id="WP_145249057.1">
    <property type="nucleotide sequence ID" value="NZ_CP036278.1"/>
</dbReference>
<proteinExistence type="predicted"/>
<sequence>MEHPPEWTQEEMQELENKIREHRKFSLAEAIGRLGGGDLMKGASPVTAKRRAELVIEDYLEKHLRDAEGALEVVLLRRAATSQTLMEVGYDQPLVGLGKYCREVMLSESRLRDLVRDVDAQWGRIYLERPKFDVPGRPPADDDPYTLESVTKQLEQLLGTLTGDKDD</sequence>
<organism evidence="1 2">
    <name type="scientific">Aeoliella mucimassa</name>
    <dbReference type="NCBI Taxonomy" id="2527972"/>
    <lineage>
        <taxon>Bacteria</taxon>
        <taxon>Pseudomonadati</taxon>
        <taxon>Planctomycetota</taxon>
        <taxon>Planctomycetia</taxon>
        <taxon>Pirellulales</taxon>
        <taxon>Lacipirellulaceae</taxon>
        <taxon>Aeoliella</taxon>
    </lineage>
</organism>